<dbReference type="InterPro" id="IPR006569">
    <property type="entry name" value="CID_dom"/>
</dbReference>
<keyword evidence="1" id="KW-0479">Metal-binding</keyword>
<feature type="domain" description="CCHC-type" evidence="4">
    <location>
        <begin position="657"/>
        <end position="672"/>
    </location>
</feature>
<feature type="compositionally biased region" description="Low complexity" evidence="2">
    <location>
        <begin position="437"/>
        <end position="474"/>
    </location>
</feature>
<dbReference type="InterPro" id="IPR036875">
    <property type="entry name" value="Znf_CCHC_sf"/>
</dbReference>
<dbReference type="SUPFAM" id="SSF109905">
    <property type="entry name" value="Surp module (SWAP domain)"/>
    <property type="match status" value="1"/>
</dbReference>
<feature type="domain" description="CID" evidence="5">
    <location>
        <begin position="128"/>
        <end position="269"/>
    </location>
</feature>
<keyword evidence="7" id="KW-1185">Reference proteome</keyword>
<evidence type="ECO:0000259" key="5">
    <source>
        <dbReference type="PROSITE" id="PS51391"/>
    </source>
</evidence>
<proteinExistence type="predicted"/>
<comment type="caution">
    <text evidence="6">The sequence shown here is derived from an EMBL/GenBank/DDBJ whole genome shotgun (WGS) entry which is preliminary data.</text>
</comment>
<dbReference type="PANTHER" id="PTHR12323:SF0">
    <property type="entry name" value="CALCIUM HOMEOSTASIS ENDOPLASMIC RETICULUM PROTEIN"/>
    <property type="match status" value="1"/>
</dbReference>
<dbReference type="PROSITE" id="PS51391">
    <property type="entry name" value="CID"/>
    <property type="match status" value="1"/>
</dbReference>
<dbReference type="SUPFAM" id="SSF57756">
    <property type="entry name" value="Retrovirus zinc finger-like domains"/>
    <property type="match status" value="1"/>
</dbReference>
<dbReference type="Gene3D" id="1.10.10.790">
    <property type="entry name" value="Surp module"/>
    <property type="match status" value="1"/>
</dbReference>
<accession>A0ABR2WZU9</accession>
<feature type="region of interest" description="Disordered" evidence="2">
    <location>
        <begin position="432"/>
        <end position="573"/>
    </location>
</feature>
<dbReference type="Gene3D" id="1.25.40.90">
    <property type="match status" value="1"/>
</dbReference>
<evidence type="ECO:0000259" key="3">
    <source>
        <dbReference type="PROSITE" id="PS50128"/>
    </source>
</evidence>
<dbReference type="PROSITE" id="PS50128">
    <property type="entry name" value="SURP"/>
    <property type="match status" value="1"/>
</dbReference>
<dbReference type="Pfam" id="PF01805">
    <property type="entry name" value="Surp"/>
    <property type="match status" value="1"/>
</dbReference>
<evidence type="ECO:0000313" key="7">
    <source>
        <dbReference type="Proteomes" id="UP001479436"/>
    </source>
</evidence>
<dbReference type="Proteomes" id="UP001479436">
    <property type="component" value="Unassembled WGS sequence"/>
</dbReference>
<dbReference type="InterPro" id="IPR001878">
    <property type="entry name" value="Znf_CCHC"/>
</dbReference>
<keyword evidence="1" id="KW-0862">Zinc</keyword>
<feature type="domain" description="SURP motif" evidence="3">
    <location>
        <begin position="26"/>
        <end position="67"/>
    </location>
</feature>
<dbReference type="InterPro" id="IPR008942">
    <property type="entry name" value="ENTH_VHS"/>
</dbReference>
<gene>
    <name evidence="6" type="ORF">K7432_003554</name>
</gene>
<protein>
    <submittedName>
        <fullName evidence="6">Uncharacterized protein</fullName>
    </submittedName>
</protein>
<organism evidence="6 7">
    <name type="scientific">Basidiobolus ranarum</name>
    <dbReference type="NCBI Taxonomy" id="34480"/>
    <lineage>
        <taxon>Eukaryota</taxon>
        <taxon>Fungi</taxon>
        <taxon>Fungi incertae sedis</taxon>
        <taxon>Zoopagomycota</taxon>
        <taxon>Entomophthoromycotina</taxon>
        <taxon>Basidiobolomycetes</taxon>
        <taxon>Basidiobolales</taxon>
        <taxon>Basidiobolaceae</taxon>
        <taxon>Basidiobolus</taxon>
    </lineage>
</organism>
<keyword evidence="1" id="KW-0863">Zinc-finger</keyword>
<dbReference type="SMART" id="SM00648">
    <property type="entry name" value="SWAP"/>
    <property type="match status" value="1"/>
</dbReference>
<evidence type="ECO:0000256" key="1">
    <source>
        <dbReference type="PROSITE-ProRule" id="PRU00047"/>
    </source>
</evidence>
<evidence type="ECO:0000313" key="6">
    <source>
        <dbReference type="EMBL" id="KAK9766961.1"/>
    </source>
</evidence>
<dbReference type="InterPro" id="IPR035967">
    <property type="entry name" value="SWAP/Surp_sf"/>
</dbReference>
<sequence length="675" mass="76413">MDLPNRNSLSASPRPPPPQNPEELLVIDKLAEQTVKNPALAQMVMQRQLGNPKYSFMRPDGLHHQYFQWKIQMIRQSVGGYHQTDPEYASFKNHPDVGLAHFSSGVPSNDSFTSEPLGDYHRDLAQSLGMDKAKKISTLLEAIIKDCSQINIQHGRAWIFDNCSSPSHIYCLAQCLLRMSLSHDSFESRLHILYLVNDMLFHSIRRRKIWIKDALYPHLIHILRAAYYVPKVTDQQKEKVMKVVAIWEDKSYFEHSVIGTLRSGLVSPNADATLPLHPGCTPARIQPVPSGIRPASMPHAYVTPSLANAPVGLHRGPTHSLTNLPQQSNIIPPATPEKTKKYFELPCSSMISQVHLKEGAYAPIKISAMKNFNAPTQINADIHIAVDDFYKELSEVAEGEDGHTSSKDTFDSEGWKHGLLDDYYRNMQATLHRHRSSSPYDRSRGSSYSRGRSKYKSYSSRDSSRSRSGSSYNSRRGDRSRSRSRSRSSASSDGRHRKNSRRIRSSSRSRSRSRNRGRSRSPNRSKRESTRRGYPRSISRSRSRTRSRSRSRSNIDYGKSTRQSQASNFDAPIPEQNVGFKLLRKLGWDQQSESRSSGLSPNDTLATANVQSGEMKYFGLGHGDGNRRGDDFESFRRSRSYTYNRSEMPSSQEPVGCFRCGQVGHLARDCRSHIP</sequence>
<dbReference type="EMBL" id="JASJQH010000110">
    <property type="protein sequence ID" value="KAK9766961.1"/>
    <property type="molecule type" value="Genomic_DNA"/>
</dbReference>
<dbReference type="Pfam" id="PF04818">
    <property type="entry name" value="CID"/>
    <property type="match status" value="1"/>
</dbReference>
<evidence type="ECO:0000256" key="2">
    <source>
        <dbReference type="SAM" id="MobiDB-lite"/>
    </source>
</evidence>
<feature type="compositionally biased region" description="Basic residues" evidence="2">
    <location>
        <begin position="539"/>
        <end position="551"/>
    </location>
</feature>
<dbReference type="InterPro" id="IPR000061">
    <property type="entry name" value="Surp"/>
</dbReference>
<feature type="compositionally biased region" description="Low complexity" evidence="2">
    <location>
        <begin position="1"/>
        <end position="12"/>
    </location>
</feature>
<reference evidence="6 7" key="1">
    <citation type="submission" date="2023-04" db="EMBL/GenBank/DDBJ databases">
        <title>Genome of Basidiobolus ranarum AG-B5.</title>
        <authorList>
            <person name="Stajich J.E."/>
            <person name="Carter-House D."/>
            <person name="Gryganskyi A."/>
        </authorList>
    </citation>
    <scope>NUCLEOTIDE SEQUENCE [LARGE SCALE GENOMIC DNA]</scope>
    <source>
        <strain evidence="6 7">AG-B5</strain>
    </source>
</reference>
<name>A0ABR2WZU9_9FUNG</name>
<dbReference type="PANTHER" id="PTHR12323">
    <property type="entry name" value="SR-RELATED CTD ASSOCIATED FACTOR 6"/>
    <property type="match status" value="1"/>
</dbReference>
<feature type="compositionally biased region" description="Basic residues" evidence="2">
    <location>
        <begin position="495"/>
        <end position="524"/>
    </location>
</feature>
<evidence type="ECO:0000259" key="4">
    <source>
        <dbReference type="PROSITE" id="PS50158"/>
    </source>
</evidence>
<feature type="region of interest" description="Disordered" evidence="2">
    <location>
        <begin position="1"/>
        <end position="22"/>
    </location>
</feature>
<dbReference type="Gene3D" id="4.10.60.10">
    <property type="entry name" value="Zinc finger, CCHC-type"/>
    <property type="match status" value="1"/>
</dbReference>
<dbReference type="Pfam" id="PF00098">
    <property type="entry name" value="zf-CCHC"/>
    <property type="match status" value="1"/>
</dbReference>
<dbReference type="SMART" id="SM00343">
    <property type="entry name" value="ZnF_C2HC"/>
    <property type="match status" value="1"/>
</dbReference>
<dbReference type="PROSITE" id="PS50158">
    <property type="entry name" value="ZF_CCHC"/>
    <property type="match status" value="1"/>
</dbReference>